<gene>
    <name evidence="1" type="ORF">ACFQMJ_08055</name>
</gene>
<dbReference type="RefSeq" id="WP_378045250.1">
    <property type="nucleotide sequence ID" value="NZ_JBHMDN010000007.1"/>
</dbReference>
<protein>
    <submittedName>
        <fullName evidence="1">WYL domain-containing protein</fullName>
    </submittedName>
</protein>
<accession>A0ABW2F8N5</accession>
<evidence type="ECO:0000313" key="1">
    <source>
        <dbReference type="EMBL" id="MFC7148474.1"/>
    </source>
</evidence>
<proteinExistence type="predicted"/>
<dbReference type="PROSITE" id="PS52050">
    <property type="entry name" value="WYL"/>
    <property type="match status" value="1"/>
</dbReference>
<dbReference type="Proteomes" id="UP001596378">
    <property type="component" value="Unassembled WGS sequence"/>
</dbReference>
<reference evidence="2" key="1">
    <citation type="journal article" date="2019" name="Int. J. Syst. Evol. Microbiol.">
        <title>The Global Catalogue of Microorganisms (GCM) 10K type strain sequencing project: providing services to taxonomists for standard genome sequencing and annotation.</title>
        <authorList>
            <consortium name="The Broad Institute Genomics Platform"/>
            <consortium name="The Broad Institute Genome Sequencing Center for Infectious Disease"/>
            <person name="Wu L."/>
            <person name="Ma J."/>
        </authorList>
    </citation>
    <scope>NUCLEOTIDE SEQUENCE [LARGE SCALE GENOMIC DNA]</scope>
    <source>
        <strain evidence="2">KCTC 12907</strain>
    </source>
</reference>
<evidence type="ECO:0000313" key="2">
    <source>
        <dbReference type="Proteomes" id="UP001596378"/>
    </source>
</evidence>
<dbReference type="EMBL" id="JBHTAI010000004">
    <property type="protein sequence ID" value="MFC7148474.1"/>
    <property type="molecule type" value="Genomic_DNA"/>
</dbReference>
<keyword evidence="2" id="KW-1185">Reference proteome</keyword>
<sequence length="278" mass="32266">MNPFEKIFNYQILSRLDESNAIALTSQERTWLRTALAHDCAADAFTPETLGKLQQLLQDESELGHRGMIVEKAKNDERQVYHPLLRTLRRLIMQDKGMLLTSRVKHGGTKANQPGLPVKLEYSMVKREWYLLWYSTRGRSFMSTKLQSIVAIEETALSPERVEELKLRVAAHLEKRKEHAVVEVVRTYNAELSRILYAFSCFDKSVSYDEEENLYRIHVTYLADESEFLLSKIRFLGLRVKILEGDGLRKRMLESAEKALGRYRDDTRNKESTEKPAP</sequence>
<comment type="caution">
    <text evidence="1">The sequence shown here is derived from an EMBL/GenBank/DDBJ whole genome shotgun (WGS) entry which is preliminary data.</text>
</comment>
<organism evidence="1 2">
    <name type="scientific">Cohnella cellulosilytica</name>
    <dbReference type="NCBI Taxonomy" id="986710"/>
    <lineage>
        <taxon>Bacteria</taxon>
        <taxon>Bacillati</taxon>
        <taxon>Bacillota</taxon>
        <taxon>Bacilli</taxon>
        <taxon>Bacillales</taxon>
        <taxon>Paenibacillaceae</taxon>
        <taxon>Cohnella</taxon>
    </lineage>
</organism>
<name>A0ABW2F8N5_9BACL</name>